<organism evidence="5 6">
    <name type="scientific">Reticulomyxa filosa</name>
    <dbReference type="NCBI Taxonomy" id="46433"/>
    <lineage>
        <taxon>Eukaryota</taxon>
        <taxon>Sar</taxon>
        <taxon>Rhizaria</taxon>
        <taxon>Retaria</taxon>
        <taxon>Foraminifera</taxon>
        <taxon>Monothalamids</taxon>
        <taxon>Reticulomyxidae</taxon>
        <taxon>Reticulomyxa</taxon>
    </lineage>
</organism>
<keyword evidence="4" id="KW-0732">Signal</keyword>
<keyword evidence="6" id="KW-1185">Reference proteome</keyword>
<evidence type="ECO:0000256" key="4">
    <source>
        <dbReference type="SAM" id="SignalP"/>
    </source>
</evidence>
<evidence type="ECO:0000256" key="2">
    <source>
        <dbReference type="ARBA" id="ARBA00022737"/>
    </source>
</evidence>
<dbReference type="Proteomes" id="UP000023152">
    <property type="component" value="Unassembled WGS sequence"/>
</dbReference>
<gene>
    <name evidence="5" type="ORF">RFI_01767</name>
</gene>
<dbReference type="PROSITE" id="PS50082">
    <property type="entry name" value="WD_REPEATS_2"/>
    <property type="match status" value="1"/>
</dbReference>
<dbReference type="PROSITE" id="PS50294">
    <property type="entry name" value="WD_REPEATS_REGION"/>
    <property type="match status" value="1"/>
</dbReference>
<feature type="repeat" description="WD" evidence="3">
    <location>
        <begin position="56"/>
        <end position="99"/>
    </location>
</feature>
<feature type="chain" id="PRO_5004976537" evidence="4">
    <location>
        <begin position="27"/>
        <end position="177"/>
    </location>
</feature>
<dbReference type="GO" id="GO:1990234">
    <property type="term" value="C:transferase complex"/>
    <property type="evidence" value="ECO:0007669"/>
    <property type="project" value="UniProtKB-ARBA"/>
</dbReference>
<keyword evidence="1 3" id="KW-0853">WD repeat</keyword>
<reference evidence="5 6" key="1">
    <citation type="journal article" date="2013" name="Curr. Biol.">
        <title>The Genome of the Foraminiferan Reticulomyxa filosa.</title>
        <authorList>
            <person name="Glockner G."/>
            <person name="Hulsmann N."/>
            <person name="Schleicher M."/>
            <person name="Noegel A.A."/>
            <person name="Eichinger L."/>
            <person name="Gallinger C."/>
            <person name="Pawlowski J."/>
            <person name="Sierra R."/>
            <person name="Euteneuer U."/>
            <person name="Pillet L."/>
            <person name="Moustafa A."/>
            <person name="Platzer M."/>
            <person name="Groth M."/>
            <person name="Szafranski K."/>
            <person name="Schliwa M."/>
        </authorList>
    </citation>
    <scope>NUCLEOTIDE SEQUENCE [LARGE SCALE GENOMIC DNA]</scope>
</reference>
<evidence type="ECO:0000313" key="6">
    <source>
        <dbReference type="Proteomes" id="UP000023152"/>
    </source>
</evidence>
<sequence length="177" mass="20699">MVLNFHHLMVVDICVLGLMTKQFVYGMLKHQNHYMFSMDIKILIWDIETTKQFNLFKGHTDYVMSVKYGFNELVNTILSGSNDKSVRLWDIRSGQQIQVFNGHIDTKANNNEQKLNGDILDKFFLKNFLSSLKKTQHVLLNPIFHIAKIFLKAPLIALKRKKVQIFHFTSSTILRKK</sequence>
<dbReference type="PANTHER" id="PTHR22847:SF637">
    <property type="entry name" value="WD REPEAT DOMAIN 5B"/>
    <property type="match status" value="1"/>
</dbReference>
<evidence type="ECO:0000313" key="5">
    <source>
        <dbReference type="EMBL" id="ETO35296.1"/>
    </source>
</evidence>
<evidence type="ECO:0000256" key="3">
    <source>
        <dbReference type="PROSITE-ProRule" id="PRU00221"/>
    </source>
</evidence>
<feature type="signal peptide" evidence="4">
    <location>
        <begin position="1"/>
        <end position="26"/>
    </location>
</feature>
<dbReference type="EMBL" id="ASPP01001758">
    <property type="protein sequence ID" value="ETO35296.1"/>
    <property type="molecule type" value="Genomic_DNA"/>
</dbReference>
<dbReference type="InterPro" id="IPR019775">
    <property type="entry name" value="WD40_repeat_CS"/>
</dbReference>
<accession>X6PAW9</accession>
<name>X6PAW9_RETFI</name>
<dbReference type="InterPro" id="IPR036322">
    <property type="entry name" value="WD40_repeat_dom_sf"/>
</dbReference>
<dbReference type="SMART" id="SM00320">
    <property type="entry name" value="WD40"/>
    <property type="match status" value="1"/>
</dbReference>
<dbReference type="Gene3D" id="2.130.10.10">
    <property type="entry name" value="YVTN repeat-like/Quinoprotein amine dehydrogenase"/>
    <property type="match status" value="1"/>
</dbReference>
<dbReference type="PANTHER" id="PTHR22847">
    <property type="entry name" value="WD40 REPEAT PROTEIN"/>
    <property type="match status" value="1"/>
</dbReference>
<protein>
    <submittedName>
        <fullName evidence="5">WD-repeat protein</fullName>
    </submittedName>
</protein>
<dbReference type="InterPro" id="IPR001680">
    <property type="entry name" value="WD40_rpt"/>
</dbReference>
<keyword evidence="2" id="KW-0677">Repeat</keyword>
<proteinExistence type="predicted"/>
<dbReference type="AlphaFoldDB" id="X6PAW9"/>
<dbReference type="InterPro" id="IPR015943">
    <property type="entry name" value="WD40/YVTN_repeat-like_dom_sf"/>
</dbReference>
<comment type="caution">
    <text evidence="5">The sequence shown here is derived from an EMBL/GenBank/DDBJ whole genome shotgun (WGS) entry which is preliminary data.</text>
</comment>
<dbReference type="PROSITE" id="PS00678">
    <property type="entry name" value="WD_REPEATS_1"/>
    <property type="match status" value="1"/>
</dbReference>
<evidence type="ECO:0000256" key="1">
    <source>
        <dbReference type="ARBA" id="ARBA00022574"/>
    </source>
</evidence>
<dbReference type="SUPFAM" id="SSF50978">
    <property type="entry name" value="WD40 repeat-like"/>
    <property type="match status" value="1"/>
</dbReference>
<dbReference type="Pfam" id="PF00400">
    <property type="entry name" value="WD40"/>
    <property type="match status" value="1"/>
</dbReference>